<dbReference type="GO" id="GO:0016020">
    <property type="term" value="C:membrane"/>
    <property type="evidence" value="ECO:0007669"/>
    <property type="project" value="UniProtKB-SubCell"/>
</dbReference>
<name>A0A1I5SJG2_HYMAR</name>
<accession>A0A1I5SJG2</accession>
<sequence length="151" mass="16811">MKPLIVLLAAFGLIFGATYLLRGSPNFLLAGNGAMAAMLLFTGAGHFAFAQGMAQMLPAWLPYRRGWVYVTGVLEIAAAIGLLWPVTRAITGWALLIFFVAVLPANINAARQHLDYQRGDATGPGPRYLWFRVPLQLLFLAWTWYFALYRY</sequence>
<dbReference type="PANTHER" id="PTHR36974:SF1">
    <property type="entry name" value="DOXX FAMILY MEMBRANE PROTEIN"/>
    <property type="match status" value="1"/>
</dbReference>
<organism evidence="6 7">
    <name type="scientific">Hymenobacter arizonensis</name>
    <name type="common">Siccationidurans arizonensis</name>
    <dbReference type="NCBI Taxonomy" id="1227077"/>
    <lineage>
        <taxon>Bacteria</taxon>
        <taxon>Pseudomonadati</taxon>
        <taxon>Bacteroidota</taxon>
        <taxon>Cytophagia</taxon>
        <taxon>Cytophagales</taxon>
        <taxon>Hymenobacteraceae</taxon>
        <taxon>Hymenobacter</taxon>
    </lineage>
</organism>
<dbReference type="STRING" id="1227077.SAMN04515668_0082"/>
<evidence type="ECO:0000256" key="3">
    <source>
        <dbReference type="ARBA" id="ARBA00022989"/>
    </source>
</evidence>
<evidence type="ECO:0000256" key="5">
    <source>
        <dbReference type="SAM" id="Phobius"/>
    </source>
</evidence>
<keyword evidence="2 5" id="KW-0812">Transmembrane</keyword>
<feature type="transmembrane region" description="Helical" evidence="5">
    <location>
        <begin position="90"/>
        <end position="109"/>
    </location>
</feature>
<reference evidence="7" key="1">
    <citation type="submission" date="2016-10" db="EMBL/GenBank/DDBJ databases">
        <authorList>
            <person name="Varghese N."/>
            <person name="Submissions S."/>
        </authorList>
    </citation>
    <scope>NUCLEOTIDE SEQUENCE [LARGE SCALE GENOMIC DNA]</scope>
    <source>
        <strain evidence="7">OR362-8,ATCC BAA-1266,JCM 13504</strain>
    </source>
</reference>
<dbReference type="InterPro" id="IPR032808">
    <property type="entry name" value="DoxX"/>
</dbReference>
<proteinExistence type="predicted"/>
<keyword evidence="7" id="KW-1185">Reference proteome</keyword>
<protein>
    <submittedName>
        <fullName evidence="6">Uncharacterized membrane protein</fullName>
    </submittedName>
</protein>
<comment type="subcellular location">
    <subcellularLocation>
        <location evidence="1">Membrane</location>
        <topology evidence="1">Multi-pass membrane protein</topology>
    </subcellularLocation>
</comment>
<evidence type="ECO:0000313" key="6">
    <source>
        <dbReference type="EMBL" id="SFP70900.1"/>
    </source>
</evidence>
<evidence type="ECO:0000256" key="4">
    <source>
        <dbReference type="ARBA" id="ARBA00023136"/>
    </source>
</evidence>
<evidence type="ECO:0000256" key="1">
    <source>
        <dbReference type="ARBA" id="ARBA00004141"/>
    </source>
</evidence>
<keyword evidence="3 5" id="KW-1133">Transmembrane helix</keyword>
<dbReference type="AlphaFoldDB" id="A0A1I5SJG2"/>
<feature type="transmembrane region" description="Helical" evidence="5">
    <location>
        <begin position="66"/>
        <end position="84"/>
    </location>
</feature>
<dbReference type="RefSeq" id="WP_092668034.1">
    <property type="nucleotide sequence ID" value="NZ_FOXS01000001.1"/>
</dbReference>
<evidence type="ECO:0000256" key="2">
    <source>
        <dbReference type="ARBA" id="ARBA00022692"/>
    </source>
</evidence>
<keyword evidence="4 5" id="KW-0472">Membrane</keyword>
<dbReference type="PANTHER" id="PTHR36974">
    <property type="entry name" value="MEMBRANE PROTEIN-RELATED"/>
    <property type="match status" value="1"/>
</dbReference>
<evidence type="ECO:0000313" key="7">
    <source>
        <dbReference type="Proteomes" id="UP000199029"/>
    </source>
</evidence>
<dbReference type="OrthoDB" id="673526at2"/>
<dbReference type="Proteomes" id="UP000199029">
    <property type="component" value="Unassembled WGS sequence"/>
</dbReference>
<gene>
    <name evidence="6" type="ORF">SAMN04515668_0082</name>
</gene>
<dbReference type="Pfam" id="PF13564">
    <property type="entry name" value="DoxX_2"/>
    <property type="match status" value="1"/>
</dbReference>
<feature type="transmembrane region" description="Helical" evidence="5">
    <location>
        <begin position="33"/>
        <end position="54"/>
    </location>
</feature>
<feature type="transmembrane region" description="Helical" evidence="5">
    <location>
        <begin position="129"/>
        <end position="147"/>
    </location>
</feature>
<dbReference type="EMBL" id="FOXS01000001">
    <property type="protein sequence ID" value="SFP70900.1"/>
    <property type="molecule type" value="Genomic_DNA"/>
</dbReference>